<proteinExistence type="predicted"/>
<dbReference type="RefSeq" id="WP_153802164.1">
    <property type="nucleotide sequence ID" value="NZ_CP045798.1"/>
</dbReference>
<accession>A0A7G6E777</accession>
<gene>
    <name evidence="2" type="ORF">BR63_17705</name>
</gene>
<evidence type="ECO:0000256" key="1">
    <source>
        <dbReference type="SAM" id="MobiDB-lite"/>
    </source>
</evidence>
<dbReference type="AlphaFoldDB" id="A0A7G6E777"/>
<evidence type="ECO:0000313" key="2">
    <source>
        <dbReference type="EMBL" id="QNB47931.1"/>
    </source>
</evidence>
<sequence length="52" mass="5960">MDEAVKERLRALIEAKKQGKNNFPGSKKDIYQAQGKKRKGIKQRKQGGLFDK</sequence>
<evidence type="ECO:0000313" key="3">
    <source>
        <dbReference type="Proteomes" id="UP000515847"/>
    </source>
</evidence>
<protein>
    <submittedName>
        <fullName evidence="2">Uncharacterized protein</fullName>
    </submittedName>
</protein>
<dbReference type="Proteomes" id="UP000515847">
    <property type="component" value="Chromosome"/>
</dbReference>
<reference evidence="2 3" key="1">
    <citation type="journal article" date="2019" name="Front. Microbiol.">
        <title>Thermoanaerosceptrum fracticalcis gen. nov. sp. nov., a Novel Fumarate-Fermenting Microorganism From a Deep Fractured Carbonate Aquifer of the US Great Basin.</title>
        <authorList>
            <person name="Hamilton-Brehm S.D."/>
            <person name="Stewart L.E."/>
            <person name="Zavarin M."/>
            <person name="Caldwell M."/>
            <person name="Lawson P.A."/>
            <person name="Onstott T.C."/>
            <person name="Grzymski J."/>
            <person name="Neveux I."/>
            <person name="Lollar B.S."/>
            <person name="Russell C.E."/>
            <person name="Moser D.P."/>
        </authorList>
    </citation>
    <scope>NUCLEOTIDE SEQUENCE [LARGE SCALE GENOMIC DNA]</scope>
    <source>
        <strain evidence="2 3">DRI-13</strain>
    </source>
</reference>
<dbReference type="KEGG" id="tfr:BR63_17705"/>
<organism evidence="2 3">
    <name type="scientific">Thermanaerosceptrum fracticalcis</name>
    <dbReference type="NCBI Taxonomy" id="1712410"/>
    <lineage>
        <taxon>Bacteria</taxon>
        <taxon>Bacillati</taxon>
        <taxon>Bacillota</taxon>
        <taxon>Clostridia</taxon>
        <taxon>Eubacteriales</taxon>
        <taxon>Peptococcaceae</taxon>
        <taxon>Thermanaerosceptrum</taxon>
    </lineage>
</organism>
<feature type="region of interest" description="Disordered" evidence="1">
    <location>
        <begin position="16"/>
        <end position="52"/>
    </location>
</feature>
<keyword evidence="3" id="KW-1185">Reference proteome</keyword>
<feature type="compositionally biased region" description="Basic residues" evidence="1">
    <location>
        <begin position="35"/>
        <end position="45"/>
    </location>
</feature>
<name>A0A7G6E777_THEFR</name>
<dbReference type="EMBL" id="CP045798">
    <property type="protein sequence ID" value="QNB47931.1"/>
    <property type="molecule type" value="Genomic_DNA"/>
</dbReference>